<dbReference type="PROSITE" id="PS51257">
    <property type="entry name" value="PROKAR_LIPOPROTEIN"/>
    <property type="match status" value="1"/>
</dbReference>
<name>A0A0H5Q085_9ZZZZ</name>
<dbReference type="GO" id="GO:0019867">
    <property type="term" value="C:outer membrane"/>
    <property type="evidence" value="ECO:0007669"/>
    <property type="project" value="InterPro"/>
</dbReference>
<reference evidence="1" key="1">
    <citation type="submission" date="2015-06" db="EMBL/GenBank/DDBJ databases">
        <authorList>
            <person name="Joergensen T."/>
        </authorList>
    </citation>
    <scope>NUCLEOTIDE SEQUENCE</scope>
    <source>
        <strain evidence="1">RGRH0363</strain>
    </source>
</reference>
<dbReference type="InterPro" id="IPR007485">
    <property type="entry name" value="LPS_assembly_LptE"/>
</dbReference>
<evidence type="ECO:0008006" key="2">
    <source>
        <dbReference type="Google" id="ProtNLM"/>
    </source>
</evidence>
<organism evidence="1">
    <name type="scientific">uncultured prokaryote</name>
    <dbReference type="NCBI Taxonomy" id="198431"/>
    <lineage>
        <taxon>unclassified sequences</taxon>
        <taxon>environmental samples</taxon>
    </lineage>
</organism>
<accession>A0A0H5Q085</accession>
<dbReference type="EMBL" id="LN853023">
    <property type="protein sequence ID" value="CRY94809.1"/>
    <property type="molecule type" value="Genomic_DNA"/>
</dbReference>
<protein>
    <recommendedName>
        <fullName evidence="2">ABC-type transport auxiliary lipoprotein component domain-containing protein</fullName>
    </recommendedName>
</protein>
<dbReference type="Gene3D" id="3.30.160.150">
    <property type="entry name" value="Lipoprotein like domain"/>
    <property type="match status" value="1"/>
</dbReference>
<reference evidence="1" key="2">
    <citation type="submission" date="2015-07" db="EMBL/GenBank/DDBJ databases">
        <title>Plasmids, circular viruses and viroids from rat gut.</title>
        <authorList>
            <person name="Jorgensen T.J."/>
            <person name="Hansen M.A."/>
            <person name="Xu Z."/>
            <person name="Tabak M.A."/>
            <person name="Sorensen S.J."/>
            <person name="Hansen L.H."/>
        </authorList>
    </citation>
    <scope>NUCLEOTIDE SEQUENCE</scope>
    <source>
        <strain evidence="1">RGRH0363</strain>
    </source>
</reference>
<dbReference type="Pfam" id="PF04390">
    <property type="entry name" value="LptE"/>
    <property type="match status" value="1"/>
</dbReference>
<evidence type="ECO:0000313" key="1">
    <source>
        <dbReference type="EMBL" id="CRY94809.1"/>
    </source>
</evidence>
<sequence>MKRIIPLLMPLLLMTLLTACTIKYQFTGTSINYNLIKTIQIDKIANRAPYGWAPMEAIFNNKLQDQYANQTRLTLVKRGGDLHIAGEITGYDQFNKAISADGYSSQVQLKMTVNIRFVNSKTNESWEKQFTATSQYDSNLQLTAVQENLVTEMTKDLCDQIFNATVADW</sequence>
<proteinExistence type="predicted"/>
<dbReference type="AlphaFoldDB" id="A0A0H5Q085"/>